<keyword evidence="5" id="KW-1133">Transmembrane helix</keyword>
<dbReference type="InterPro" id="IPR050465">
    <property type="entry name" value="UPF0194_transport"/>
</dbReference>
<dbReference type="Proteomes" id="UP000095552">
    <property type="component" value="Unassembled WGS sequence"/>
</dbReference>
<accession>A0A1E5SK05</accession>
<evidence type="ECO:0000256" key="5">
    <source>
        <dbReference type="SAM" id="Phobius"/>
    </source>
</evidence>
<feature type="coiled-coil region" evidence="3">
    <location>
        <begin position="162"/>
        <end position="214"/>
    </location>
</feature>
<dbReference type="AlphaFoldDB" id="A0A1E5SK05"/>
<keyword evidence="2 3" id="KW-0175">Coiled coil</keyword>
<dbReference type="InterPro" id="IPR058636">
    <property type="entry name" value="Beta-barrel_YknX"/>
</dbReference>
<dbReference type="EMBL" id="MDGQ01000005">
    <property type="protein sequence ID" value="OEJ99452.1"/>
    <property type="molecule type" value="Genomic_DNA"/>
</dbReference>
<evidence type="ECO:0000256" key="3">
    <source>
        <dbReference type="SAM" id="Coils"/>
    </source>
</evidence>
<feature type="domain" description="YknX-like beta-barrel" evidence="6">
    <location>
        <begin position="265"/>
        <end position="334"/>
    </location>
</feature>
<evidence type="ECO:0000259" key="6">
    <source>
        <dbReference type="Pfam" id="PF25990"/>
    </source>
</evidence>
<dbReference type="PANTHER" id="PTHR32347:SF23">
    <property type="entry name" value="BLL5650 PROTEIN"/>
    <property type="match status" value="1"/>
</dbReference>
<name>A0A1E5SK05_9BACT</name>
<dbReference type="Pfam" id="PF25990">
    <property type="entry name" value="Beta-barrel_YknX"/>
    <property type="match status" value="1"/>
</dbReference>
<dbReference type="STRING" id="1563681.BFP71_07650"/>
<dbReference type="OrthoDB" id="1522431at2"/>
<proteinExistence type="predicted"/>
<keyword evidence="5" id="KW-0812">Transmembrane</keyword>
<keyword evidence="5" id="KW-0472">Membrane</keyword>
<organism evidence="7 8">
    <name type="scientific">Roseivirga misakiensis</name>
    <dbReference type="NCBI Taxonomy" id="1563681"/>
    <lineage>
        <taxon>Bacteria</taxon>
        <taxon>Pseudomonadati</taxon>
        <taxon>Bacteroidota</taxon>
        <taxon>Cytophagia</taxon>
        <taxon>Cytophagales</taxon>
        <taxon>Roseivirgaceae</taxon>
        <taxon>Roseivirga</taxon>
    </lineage>
</organism>
<dbReference type="GO" id="GO:0030313">
    <property type="term" value="C:cell envelope"/>
    <property type="evidence" value="ECO:0007669"/>
    <property type="project" value="UniProtKB-SubCell"/>
</dbReference>
<comment type="subcellular location">
    <subcellularLocation>
        <location evidence="1">Cell envelope</location>
    </subcellularLocation>
</comment>
<evidence type="ECO:0000256" key="2">
    <source>
        <dbReference type="ARBA" id="ARBA00023054"/>
    </source>
</evidence>
<evidence type="ECO:0000256" key="4">
    <source>
        <dbReference type="SAM" id="MobiDB-lite"/>
    </source>
</evidence>
<dbReference type="RefSeq" id="WP_069834913.1">
    <property type="nucleotide sequence ID" value="NZ_MDGQ01000005.1"/>
</dbReference>
<feature type="compositionally biased region" description="Low complexity" evidence="4">
    <location>
        <begin position="485"/>
        <end position="500"/>
    </location>
</feature>
<dbReference type="Gene3D" id="2.40.30.170">
    <property type="match status" value="1"/>
</dbReference>
<gene>
    <name evidence="7" type="ORF">BFP71_07650</name>
</gene>
<dbReference type="PANTHER" id="PTHR32347">
    <property type="entry name" value="EFFLUX SYSTEM COMPONENT YKNX-RELATED"/>
    <property type="match status" value="1"/>
</dbReference>
<comment type="caution">
    <text evidence="7">The sequence shown here is derived from an EMBL/GenBank/DDBJ whole genome shotgun (WGS) entry which is preliminary data.</text>
</comment>
<sequence>MRNKLIIFGIVVVGIIIVAVQVFNPSKAEDSAVLFAEAERGEFTVEVTTTGELSAERSTKIIGPAAARDFGIRQMTIQRLVEEGTQVREGEFVAQLDPGELYDKIQAEKDRLTAEIAEYDNAKIDTALTLSSERDKLINLDYNIEEKKLQIEQSQYEPPATKKKYENELEKLKRDKLRANENYILKIEQAKAKMIEATSDLKRVRDRYERMQKLIADFTITAPQAGMVIYTKGGFGGDRVVEGSQINVWSPDVAELPDLSSMISTTFINEVDIRKVKPGQPVEMGLDAFPEKKLTGKVMRVARVGQQNPNSDAKVFEVVVRLNERDSDLRPAMTTSNIIVTERLEDVVYVPLECLHVYNDSINYVVKKGGSLQEVKVGKTNSNEAVIEMGVEAGDMLYMSLPESLDGKEPKLIPELDGTRMQKYEAAPEQLLNEEWLMPDGSPMNPRIIDALKQRGAKTPAEALEMMKSFGNRGGSRSGGGRPRGGASTSGATTSGQPSN</sequence>
<keyword evidence="8" id="KW-1185">Reference proteome</keyword>
<evidence type="ECO:0000313" key="7">
    <source>
        <dbReference type="EMBL" id="OEJ99452.1"/>
    </source>
</evidence>
<evidence type="ECO:0000256" key="1">
    <source>
        <dbReference type="ARBA" id="ARBA00004196"/>
    </source>
</evidence>
<evidence type="ECO:0000313" key="8">
    <source>
        <dbReference type="Proteomes" id="UP000095552"/>
    </source>
</evidence>
<feature type="region of interest" description="Disordered" evidence="4">
    <location>
        <begin position="456"/>
        <end position="500"/>
    </location>
</feature>
<feature type="compositionally biased region" description="Gly residues" evidence="4">
    <location>
        <begin position="472"/>
        <end position="484"/>
    </location>
</feature>
<protein>
    <recommendedName>
        <fullName evidence="6">YknX-like beta-barrel domain-containing protein</fullName>
    </recommendedName>
</protein>
<reference evidence="7 8" key="1">
    <citation type="submission" date="2016-08" db="EMBL/GenBank/DDBJ databases">
        <title>Draft genome of Fabibacter sp. strain SK-8.</title>
        <authorList>
            <person name="Wong S.-K."/>
            <person name="Hamasaki K."/>
            <person name="Yoshizawa S."/>
        </authorList>
    </citation>
    <scope>NUCLEOTIDE SEQUENCE [LARGE SCALE GENOMIC DNA]</scope>
    <source>
        <strain evidence="7 8">SK-8</strain>
    </source>
</reference>
<feature type="transmembrane region" description="Helical" evidence="5">
    <location>
        <begin position="5"/>
        <end position="23"/>
    </location>
</feature>